<dbReference type="GO" id="GO:0005524">
    <property type="term" value="F:ATP binding"/>
    <property type="evidence" value="ECO:0007669"/>
    <property type="project" value="UniProtKB-KW"/>
</dbReference>
<dbReference type="PROSITE" id="PS50893">
    <property type="entry name" value="ABC_TRANSPORTER_2"/>
    <property type="match status" value="1"/>
</dbReference>
<organism evidence="5 6">
    <name type="scientific">Actinocorallia longicatena</name>
    <dbReference type="NCBI Taxonomy" id="111803"/>
    <lineage>
        <taxon>Bacteria</taxon>
        <taxon>Bacillati</taxon>
        <taxon>Actinomycetota</taxon>
        <taxon>Actinomycetes</taxon>
        <taxon>Streptosporangiales</taxon>
        <taxon>Thermomonosporaceae</taxon>
        <taxon>Actinocorallia</taxon>
    </lineage>
</organism>
<dbReference type="PANTHER" id="PTHR42788">
    <property type="entry name" value="TAURINE IMPORT ATP-BINDING PROTEIN-RELATED"/>
    <property type="match status" value="1"/>
</dbReference>
<comment type="caution">
    <text evidence="5">The sequence shown here is derived from an EMBL/GenBank/DDBJ whole genome shotgun (WGS) entry which is preliminary data.</text>
</comment>
<accession>A0ABP6QG04</accession>
<dbReference type="SMART" id="SM00382">
    <property type="entry name" value="AAA"/>
    <property type="match status" value="1"/>
</dbReference>
<evidence type="ECO:0000256" key="3">
    <source>
        <dbReference type="ARBA" id="ARBA00022840"/>
    </source>
</evidence>
<keyword evidence="2" id="KW-0547">Nucleotide-binding</keyword>
<dbReference type="PROSITE" id="PS00211">
    <property type="entry name" value="ABC_TRANSPORTER_1"/>
    <property type="match status" value="1"/>
</dbReference>
<dbReference type="Pfam" id="PF00005">
    <property type="entry name" value="ABC_tran"/>
    <property type="match status" value="1"/>
</dbReference>
<dbReference type="InterPro" id="IPR027417">
    <property type="entry name" value="P-loop_NTPase"/>
</dbReference>
<dbReference type="InterPro" id="IPR017871">
    <property type="entry name" value="ABC_transporter-like_CS"/>
</dbReference>
<dbReference type="EMBL" id="BAAAUV010000016">
    <property type="protein sequence ID" value="GAA3226423.1"/>
    <property type="molecule type" value="Genomic_DNA"/>
</dbReference>
<protein>
    <submittedName>
        <fullName evidence="5">ABC transporter ATP-binding protein</fullName>
    </submittedName>
</protein>
<dbReference type="Proteomes" id="UP001501237">
    <property type="component" value="Unassembled WGS sequence"/>
</dbReference>
<evidence type="ECO:0000313" key="6">
    <source>
        <dbReference type="Proteomes" id="UP001501237"/>
    </source>
</evidence>
<evidence type="ECO:0000256" key="2">
    <source>
        <dbReference type="ARBA" id="ARBA00022741"/>
    </source>
</evidence>
<dbReference type="Gene3D" id="3.40.50.300">
    <property type="entry name" value="P-loop containing nucleotide triphosphate hydrolases"/>
    <property type="match status" value="1"/>
</dbReference>
<sequence>MGARSSRAPGLSLPDDAAADPAPRLRIEDVSVAFTVKGRERTVLAGVSAEIGRGEIVGVVGRSGTGKSTLLNVLGGVLRPGSGRVLLDGTPFDRPVERVITVFQDYGQALLPWRTVRRNVSLGIERRLGRAEIAERVSRALAMTHLEANADDLPWQLSGGMQQRVQIARALVMEPDVLLLDEPFGALDAMTRATLQDDLLKLQRETGFTVVFITHDVDEAVYVADRVLVLGGSPANVVREVVSGLPRERDRLDTRESPLFNAARRALADELWGDRP</sequence>
<dbReference type="SUPFAM" id="SSF52540">
    <property type="entry name" value="P-loop containing nucleoside triphosphate hydrolases"/>
    <property type="match status" value="1"/>
</dbReference>
<keyword evidence="1" id="KW-0813">Transport</keyword>
<dbReference type="InterPro" id="IPR003439">
    <property type="entry name" value="ABC_transporter-like_ATP-bd"/>
</dbReference>
<proteinExistence type="predicted"/>
<keyword evidence="3 5" id="KW-0067">ATP-binding</keyword>
<evidence type="ECO:0000259" key="4">
    <source>
        <dbReference type="PROSITE" id="PS50893"/>
    </source>
</evidence>
<dbReference type="InterPro" id="IPR050166">
    <property type="entry name" value="ABC_transporter_ATP-bind"/>
</dbReference>
<name>A0ABP6QG04_9ACTN</name>
<reference evidence="6" key="1">
    <citation type="journal article" date="2019" name="Int. J. Syst. Evol. Microbiol.">
        <title>The Global Catalogue of Microorganisms (GCM) 10K type strain sequencing project: providing services to taxonomists for standard genome sequencing and annotation.</title>
        <authorList>
            <consortium name="The Broad Institute Genomics Platform"/>
            <consortium name="The Broad Institute Genome Sequencing Center for Infectious Disease"/>
            <person name="Wu L."/>
            <person name="Ma J."/>
        </authorList>
    </citation>
    <scope>NUCLEOTIDE SEQUENCE [LARGE SCALE GENOMIC DNA]</scope>
    <source>
        <strain evidence="6">JCM 9377</strain>
    </source>
</reference>
<feature type="domain" description="ABC transporter" evidence="4">
    <location>
        <begin position="25"/>
        <end position="257"/>
    </location>
</feature>
<dbReference type="InterPro" id="IPR003593">
    <property type="entry name" value="AAA+_ATPase"/>
</dbReference>
<dbReference type="RefSeq" id="WP_344833734.1">
    <property type="nucleotide sequence ID" value="NZ_BAAAUV010000016.1"/>
</dbReference>
<dbReference type="CDD" id="cd03293">
    <property type="entry name" value="ABC_NrtD_SsuB_transporters"/>
    <property type="match status" value="1"/>
</dbReference>
<dbReference type="PANTHER" id="PTHR42788:SF13">
    <property type="entry name" value="ALIPHATIC SULFONATES IMPORT ATP-BINDING PROTEIN SSUB"/>
    <property type="match status" value="1"/>
</dbReference>
<evidence type="ECO:0000313" key="5">
    <source>
        <dbReference type="EMBL" id="GAA3226423.1"/>
    </source>
</evidence>
<evidence type="ECO:0000256" key="1">
    <source>
        <dbReference type="ARBA" id="ARBA00022448"/>
    </source>
</evidence>
<keyword evidence="6" id="KW-1185">Reference proteome</keyword>
<gene>
    <name evidence="5" type="ORF">GCM10010468_54680</name>
</gene>